<dbReference type="AlphaFoldDB" id="I4AHU1"/>
<sequence length="337" mass="38388">MKNISNKKPPTQIREIMMQMVFSRCLSIAAELGIADLVAHQPKSTLELSQKLNINEDALYRLIRVLMIQGVFELDKNRVVSNNDVSFYLMEEVEGSQRSFARMQGSPWMWKIFNNLEDSITTGNSASKKAIGFENLFEYFKKENPKDGKVFSQSMSSFSYAFDEPLVSAYDFSKYKNVIDLGGAEGRLLKVIKKHYPAIQPILFDLPHAIEQAKQNDTNGVLECIEGDFFNSIPADIDCYVIKYVLHNWNDEDCIKILKKCREAISANGRLLIMDMVIKEDEPQVFEKSLDIVMLLLLGSKERTKEEFENILTKAGFKLNTVFPTKSPLSIIEAIPV</sequence>
<feature type="domain" description="O-methyltransferase dimerisation" evidence="6">
    <location>
        <begin position="17"/>
        <end position="90"/>
    </location>
</feature>
<dbReference type="eggNOG" id="COG2226">
    <property type="taxonomic scope" value="Bacteria"/>
</dbReference>
<proteinExistence type="predicted"/>
<dbReference type="InterPro" id="IPR016461">
    <property type="entry name" value="COMT-like"/>
</dbReference>
<dbReference type="CDD" id="cd02440">
    <property type="entry name" value="AdoMet_MTases"/>
    <property type="match status" value="1"/>
</dbReference>
<keyword evidence="7" id="KW-0830">Ubiquinone</keyword>
<evidence type="ECO:0000256" key="4">
    <source>
        <dbReference type="PIRSR" id="PIRSR005739-1"/>
    </source>
</evidence>
<reference evidence="8" key="1">
    <citation type="submission" date="2012-06" db="EMBL/GenBank/DDBJ databases">
        <title>The complete genome of Flexibacter litoralis DSM 6794.</title>
        <authorList>
            <person name="Lucas S."/>
            <person name="Copeland A."/>
            <person name="Lapidus A."/>
            <person name="Glavina del Rio T."/>
            <person name="Dalin E."/>
            <person name="Tice H."/>
            <person name="Bruce D."/>
            <person name="Goodwin L."/>
            <person name="Pitluck S."/>
            <person name="Peters L."/>
            <person name="Ovchinnikova G."/>
            <person name="Lu M."/>
            <person name="Kyrpides N."/>
            <person name="Mavromatis K."/>
            <person name="Ivanova N."/>
            <person name="Brettin T."/>
            <person name="Detter J.C."/>
            <person name="Han C."/>
            <person name="Larimer F."/>
            <person name="Land M."/>
            <person name="Hauser L."/>
            <person name="Markowitz V."/>
            <person name="Cheng J.-F."/>
            <person name="Hugenholtz P."/>
            <person name="Woyke T."/>
            <person name="Wu D."/>
            <person name="Spring S."/>
            <person name="Lang E."/>
            <person name="Kopitz M."/>
            <person name="Brambilla E."/>
            <person name="Klenk H.-P."/>
            <person name="Eisen J.A."/>
        </authorList>
    </citation>
    <scope>NUCLEOTIDE SEQUENCE [LARGE SCALE GENOMIC DNA]</scope>
    <source>
        <strain evidence="8">ATCC 23117 / DSM 6794 / NBRC 15988 / NCIMB 1366 / Sio-4</strain>
    </source>
</reference>
<dbReference type="InterPro" id="IPR001077">
    <property type="entry name" value="COMT_C"/>
</dbReference>
<dbReference type="GO" id="GO:0008171">
    <property type="term" value="F:O-methyltransferase activity"/>
    <property type="evidence" value="ECO:0007669"/>
    <property type="project" value="InterPro"/>
</dbReference>
<dbReference type="Proteomes" id="UP000006054">
    <property type="component" value="Chromosome"/>
</dbReference>
<gene>
    <name evidence="7" type="ordered locus">Fleli_1088</name>
</gene>
<dbReference type="RefSeq" id="WP_014796984.1">
    <property type="nucleotide sequence ID" value="NC_018018.1"/>
</dbReference>
<evidence type="ECO:0000313" key="8">
    <source>
        <dbReference type="Proteomes" id="UP000006054"/>
    </source>
</evidence>
<dbReference type="PANTHER" id="PTHR43712">
    <property type="entry name" value="PUTATIVE (AFU_ORTHOLOGUE AFUA_4G14580)-RELATED"/>
    <property type="match status" value="1"/>
</dbReference>
<dbReference type="Pfam" id="PF08100">
    <property type="entry name" value="Dimerisation"/>
    <property type="match status" value="1"/>
</dbReference>
<dbReference type="PROSITE" id="PS51683">
    <property type="entry name" value="SAM_OMT_II"/>
    <property type="match status" value="1"/>
</dbReference>
<keyword evidence="1 7" id="KW-0489">Methyltransferase</keyword>
<dbReference type="InterPro" id="IPR036388">
    <property type="entry name" value="WH-like_DNA-bd_sf"/>
</dbReference>
<dbReference type="InterPro" id="IPR036390">
    <property type="entry name" value="WH_DNA-bd_sf"/>
</dbReference>
<dbReference type="InterPro" id="IPR029063">
    <property type="entry name" value="SAM-dependent_MTases_sf"/>
</dbReference>
<dbReference type="Gene3D" id="3.40.50.150">
    <property type="entry name" value="Vaccinia Virus protein VP39"/>
    <property type="match status" value="1"/>
</dbReference>
<feature type="domain" description="O-methyltransferase C-terminal" evidence="5">
    <location>
        <begin position="113"/>
        <end position="318"/>
    </location>
</feature>
<dbReference type="Gene3D" id="1.10.10.10">
    <property type="entry name" value="Winged helix-like DNA-binding domain superfamily/Winged helix DNA-binding domain"/>
    <property type="match status" value="1"/>
</dbReference>
<evidence type="ECO:0000259" key="6">
    <source>
        <dbReference type="Pfam" id="PF08100"/>
    </source>
</evidence>
<dbReference type="PANTHER" id="PTHR43712:SF2">
    <property type="entry name" value="O-METHYLTRANSFERASE CICE"/>
    <property type="match status" value="1"/>
</dbReference>
<evidence type="ECO:0000313" key="7">
    <source>
        <dbReference type="EMBL" id="AFM03526.1"/>
    </source>
</evidence>
<dbReference type="SUPFAM" id="SSF53335">
    <property type="entry name" value="S-adenosyl-L-methionine-dependent methyltransferases"/>
    <property type="match status" value="1"/>
</dbReference>
<evidence type="ECO:0000256" key="1">
    <source>
        <dbReference type="ARBA" id="ARBA00022603"/>
    </source>
</evidence>
<dbReference type="PIRSF" id="PIRSF005739">
    <property type="entry name" value="O-mtase"/>
    <property type="match status" value="1"/>
</dbReference>
<dbReference type="SUPFAM" id="SSF46785">
    <property type="entry name" value="Winged helix' DNA-binding domain"/>
    <property type="match status" value="1"/>
</dbReference>
<dbReference type="OrthoDB" id="9766840at2"/>
<feature type="active site" description="Proton acceptor" evidence="4">
    <location>
        <position position="247"/>
    </location>
</feature>
<dbReference type="InterPro" id="IPR012967">
    <property type="entry name" value="COMT_dimerisation"/>
</dbReference>
<name>I4AHU1_BERLS</name>
<evidence type="ECO:0000259" key="5">
    <source>
        <dbReference type="Pfam" id="PF00891"/>
    </source>
</evidence>
<keyword evidence="2" id="KW-0808">Transferase</keyword>
<dbReference type="EMBL" id="CP003345">
    <property type="protein sequence ID" value="AFM03526.1"/>
    <property type="molecule type" value="Genomic_DNA"/>
</dbReference>
<keyword evidence="8" id="KW-1185">Reference proteome</keyword>
<dbReference type="GO" id="GO:0032259">
    <property type="term" value="P:methylation"/>
    <property type="evidence" value="ECO:0007669"/>
    <property type="project" value="UniProtKB-KW"/>
</dbReference>
<evidence type="ECO:0000256" key="2">
    <source>
        <dbReference type="ARBA" id="ARBA00022679"/>
    </source>
</evidence>
<dbReference type="HOGENOM" id="CLU_005533_12_0_10"/>
<dbReference type="KEGG" id="fli:Fleli_1088"/>
<accession>I4AHU1</accession>
<organism evidence="7 8">
    <name type="scientific">Bernardetia litoralis (strain ATCC 23117 / DSM 6794 / NBRC 15988 / NCIMB 1366 / Fx l1 / Sio-4)</name>
    <name type="common">Flexibacter litoralis</name>
    <dbReference type="NCBI Taxonomy" id="880071"/>
    <lineage>
        <taxon>Bacteria</taxon>
        <taxon>Pseudomonadati</taxon>
        <taxon>Bacteroidota</taxon>
        <taxon>Cytophagia</taxon>
        <taxon>Cytophagales</taxon>
        <taxon>Bernardetiaceae</taxon>
        <taxon>Bernardetia</taxon>
    </lineage>
</organism>
<dbReference type="GO" id="GO:0046983">
    <property type="term" value="F:protein dimerization activity"/>
    <property type="evidence" value="ECO:0007669"/>
    <property type="project" value="InterPro"/>
</dbReference>
<protein>
    <submittedName>
        <fullName evidence="7">Methylase involved in ubiquinone/menaquinone biosynthesis</fullName>
    </submittedName>
</protein>
<dbReference type="STRING" id="880071.Fleli_1088"/>
<evidence type="ECO:0000256" key="3">
    <source>
        <dbReference type="ARBA" id="ARBA00022691"/>
    </source>
</evidence>
<keyword evidence="3" id="KW-0949">S-adenosyl-L-methionine</keyword>
<dbReference type="Pfam" id="PF00891">
    <property type="entry name" value="Methyltransf_2"/>
    <property type="match status" value="1"/>
</dbReference>